<dbReference type="PANTHER" id="PTHR48079">
    <property type="entry name" value="PROTEIN YEEZ"/>
    <property type="match status" value="1"/>
</dbReference>
<dbReference type="Gene3D" id="3.40.50.720">
    <property type="entry name" value="NAD(P)-binding Rossmann-like Domain"/>
    <property type="match status" value="1"/>
</dbReference>
<dbReference type="OrthoDB" id="2130169at2759"/>
<name>A0A6G1L4S3_9PEZI</name>
<dbReference type="SUPFAM" id="SSF51735">
    <property type="entry name" value="NAD(P)-binding Rossmann-fold domains"/>
    <property type="match status" value="1"/>
</dbReference>
<proteinExistence type="predicted"/>
<evidence type="ECO:0000313" key="1">
    <source>
        <dbReference type="EMBL" id="KAF2767234.1"/>
    </source>
</evidence>
<sequence>MTKIFLLGATGYIGGDALYAITHAHPEYDITALVRNSDKGAIVAKDYPSIKLVYGNLDSSTLLEEEAKKADIVAHFAHADHEVAAHAIAKGLAARASTRPGFFIHTSGTGILLFNDIQTGKYGEVLDKVYDDLDHVSEVTSLPDDAPHRNVDKIVLEVGTTHADRVKTAIVCPPTIYGPGRGPDNKRSHQIPELIASTLKLGHGFQVGAGKTYWGNVNVHDLSNLYLKLVESAAAGGSLAEWPEKPALWGAEGYYFCEGGEHVWGQISKQVAIEAKKQGYIKTDDVKSVSKEEADTLTPWGSALWGANSRARAERARVALKWKPTGVSVEDIIKETIEFEAKRLGLKPGHAAVAAGNA</sequence>
<dbReference type="GO" id="GO:0005737">
    <property type="term" value="C:cytoplasm"/>
    <property type="evidence" value="ECO:0007669"/>
    <property type="project" value="TreeGrafter"/>
</dbReference>
<organism evidence="1 2">
    <name type="scientific">Teratosphaeria nubilosa</name>
    <dbReference type="NCBI Taxonomy" id="161662"/>
    <lineage>
        <taxon>Eukaryota</taxon>
        <taxon>Fungi</taxon>
        <taxon>Dikarya</taxon>
        <taxon>Ascomycota</taxon>
        <taxon>Pezizomycotina</taxon>
        <taxon>Dothideomycetes</taxon>
        <taxon>Dothideomycetidae</taxon>
        <taxon>Mycosphaerellales</taxon>
        <taxon>Teratosphaeriaceae</taxon>
        <taxon>Teratosphaeria</taxon>
    </lineage>
</organism>
<reference evidence="1" key="1">
    <citation type="journal article" date="2020" name="Stud. Mycol.">
        <title>101 Dothideomycetes genomes: a test case for predicting lifestyles and emergence of pathogens.</title>
        <authorList>
            <person name="Haridas S."/>
            <person name="Albert R."/>
            <person name="Binder M."/>
            <person name="Bloem J."/>
            <person name="Labutti K."/>
            <person name="Salamov A."/>
            <person name="Andreopoulos B."/>
            <person name="Baker S."/>
            <person name="Barry K."/>
            <person name="Bills G."/>
            <person name="Bluhm B."/>
            <person name="Cannon C."/>
            <person name="Castanera R."/>
            <person name="Culley D."/>
            <person name="Daum C."/>
            <person name="Ezra D."/>
            <person name="Gonzalez J."/>
            <person name="Henrissat B."/>
            <person name="Kuo A."/>
            <person name="Liang C."/>
            <person name="Lipzen A."/>
            <person name="Lutzoni F."/>
            <person name="Magnuson J."/>
            <person name="Mondo S."/>
            <person name="Nolan M."/>
            <person name="Ohm R."/>
            <person name="Pangilinan J."/>
            <person name="Park H.-J."/>
            <person name="Ramirez L."/>
            <person name="Alfaro M."/>
            <person name="Sun H."/>
            <person name="Tritt A."/>
            <person name="Yoshinaga Y."/>
            <person name="Zwiers L.-H."/>
            <person name="Turgeon B."/>
            <person name="Goodwin S."/>
            <person name="Spatafora J."/>
            <person name="Crous P."/>
            <person name="Grigoriev I."/>
        </authorList>
    </citation>
    <scope>NUCLEOTIDE SEQUENCE</scope>
    <source>
        <strain evidence="1">CBS 116005</strain>
    </source>
</reference>
<accession>A0A6G1L4S3</accession>
<gene>
    <name evidence="1" type="ORF">EJ03DRAFT_159817</name>
</gene>
<dbReference type="InterPro" id="IPR051783">
    <property type="entry name" value="NAD(P)-dependent_oxidoreduct"/>
</dbReference>
<protein>
    <submittedName>
        <fullName evidence="1">NAD(P)-binding protein</fullName>
    </submittedName>
</protein>
<dbReference type="PANTHER" id="PTHR48079:SF6">
    <property type="entry name" value="NAD(P)-BINDING DOMAIN-CONTAINING PROTEIN-RELATED"/>
    <property type="match status" value="1"/>
</dbReference>
<dbReference type="InterPro" id="IPR036291">
    <property type="entry name" value="NAD(P)-bd_dom_sf"/>
</dbReference>
<keyword evidence="2" id="KW-1185">Reference proteome</keyword>
<evidence type="ECO:0000313" key="2">
    <source>
        <dbReference type="Proteomes" id="UP000799436"/>
    </source>
</evidence>
<dbReference type="AlphaFoldDB" id="A0A6G1L4S3"/>
<dbReference type="Proteomes" id="UP000799436">
    <property type="component" value="Unassembled WGS sequence"/>
</dbReference>
<dbReference type="GO" id="GO:0004029">
    <property type="term" value="F:aldehyde dehydrogenase (NAD+) activity"/>
    <property type="evidence" value="ECO:0007669"/>
    <property type="project" value="TreeGrafter"/>
</dbReference>
<dbReference type="EMBL" id="ML995859">
    <property type="protein sequence ID" value="KAF2767234.1"/>
    <property type="molecule type" value="Genomic_DNA"/>
</dbReference>